<proteinExistence type="predicted"/>
<evidence type="ECO:0000313" key="1">
    <source>
        <dbReference type="EMBL" id="VDL65896.1"/>
    </source>
</evidence>
<keyword evidence="2" id="KW-1185">Reference proteome</keyword>
<accession>A0A0N4XIF4</accession>
<organism evidence="3">
    <name type="scientific">Nippostrongylus brasiliensis</name>
    <name type="common">Rat hookworm</name>
    <dbReference type="NCBI Taxonomy" id="27835"/>
    <lineage>
        <taxon>Eukaryota</taxon>
        <taxon>Metazoa</taxon>
        <taxon>Ecdysozoa</taxon>
        <taxon>Nematoda</taxon>
        <taxon>Chromadorea</taxon>
        <taxon>Rhabditida</taxon>
        <taxon>Rhabditina</taxon>
        <taxon>Rhabditomorpha</taxon>
        <taxon>Strongyloidea</taxon>
        <taxon>Heligmosomidae</taxon>
        <taxon>Nippostrongylus</taxon>
    </lineage>
</organism>
<gene>
    <name evidence="1" type="ORF">NBR_LOCUS2307</name>
</gene>
<sequence length="89" mass="10247">MSLPYSAISMDEAEAASVAQLQEQISAFRWQTRDIRAQHEYVKSGQAHHKEELAKTVENTKKTLDDLDERIGTTANNYIQIHVFCCHLW</sequence>
<dbReference type="AlphaFoldDB" id="A0A0N4XIF4"/>
<evidence type="ECO:0000313" key="3">
    <source>
        <dbReference type="WBParaSite" id="NBR_0000230601-mRNA-1"/>
    </source>
</evidence>
<reference evidence="1 2" key="2">
    <citation type="submission" date="2018-11" db="EMBL/GenBank/DDBJ databases">
        <authorList>
            <consortium name="Pathogen Informatics"/>
        </authorList>
    </citation>
    <scope>NUCLEOTIDE SEQUENCE [LARGE SCALE GENOMIC DNA]</scope>
</reference>
<reference evidence="3" key="1">
    <citation type="submission" date="2017-02" db="UniProtKB">
        <authorList>
            <consortium name="WormBaseParasite"/>
        </authorList>
    </citation>
    <scope>IDENTIFICATION</scope>
</reference>
<dbReference type="WBParaSite" id="NBR_0000230601-mRNA-1">
    <property type="protein sequence ID" value="NBR_0000230601-mRNA-1"/>
    <property type="gene ID" value="NBR_0000230601"/>
</dbReference>
<evidence type="ECO:0000313" key="2">
    <source>
        <dbReference type="Proteomes" id="UP000271162"/>
    </source>
</evidence>
<protein>
    <submittedName>
        <fullName evidence="3">t-SNARE coiled-coil homology domain-containing protein</fullName>
    </submittedName>
</protein>
<name>A0A0N4XIF4_NIPBR</name>
<dbReference type="Proteomes" id="UP000271162">
    <property type="component" value="Unassembled WGS sequence"/>
</dbReference>
<dbReference type="EMBL" id="UYSL01002519">
    <property type="protein sequence ID" value="VDL65896.1"/>
    <property type="molecule type" value="Genomic_DNA"/>
</dbReference>